<dbReference type="InterPro" id="IPR002347">
    <property type="entry name" value="SDR_fam"/>
</dbReference>
<dbReference type="AlphaFoldDB" id="A0A5P9NLZ2"/>
<dbReference type="PRINTS" id="PR00081">
    <property type="entry name" value="GDHRDH"/>
</dbReference>
<dbReference type="FunFam" id="3.40.50.720:FF:000084">
    <property type="entry name" value="Short-chain dehydrogenase reductase"/>
    <property type="match status" value="1"/>
</dbReference>
<dbReference type="OrthoDB" id="9786435at2"/>
<comment type="similarity">
    <text evidence="1">Belongs to the short-chain dehydrogenases/reductases (SDR) family.</text>
</comment>
<dbReference type="PANTHER" id="PTHR24321:SF8">
    <property type="entry name" value="ESTRADIOL 17-BETA-DEHYDROGENASE 8-RELATED"/>
    <property type="match status" value="1"/>
</dbReference>
<dbReference type="CDD" id="cd05233">
    <property type="entry name" value="SDR_c"/>
    <property type="match status" value="1"/>
</dbReference>
<evidence type="ECO:0000313" key="4">
    <source>
        <dbReference type="Proteomes" id="UP000326287"/>
    </source>
</evidence>
<accession>A0A5P9NLZ2</accession>
<dbReference type="Proteomes" id="UP000326287">
    <property type="component" value="Chromosome"/>
</dbReference>
<dbReference type="PROSITE" id="PS00061">
    <property type="entry name" value="ADH_SHORT"/>
    <property type="match status" value="1"/>
</dbReference>
<keyword evidence="2" id="KW-0560">Oxidoreductase</keyword>
<dbReference type="PANTHER" id="PTHR24321">
    <property type="entry name" value="DEHYDROGENASES, SHORT CHAIN"/>
    <property type="match status" value="1"/>
</dbReference>
<dbReference type="SUPFAM" id="SSF51735">
    <property type="entry name" value="NAD(P)-binding Rossmann-fold domains"/>
    <property type="match status" value="1"/>
</dbReference>
<dbReference type="RefSeq" id="WP_153239992.1">
    <property type="nucleotide sequence ID" value="NZ_CP036422.1"/>
</dbReference>
<keyword evidence="4" id="KW-1185">Reference proteome</keyword>
<dbReference type="InterPro" id="IPR036291">
    <property type="entry name" value="NAD(P)-bd_dom_sf"/>
</dbReference>
<gene>
    <name evidence="3" type="ORF">EY643_14995</name>
</gene>
<organism evidence="3 4">
    <name type="scientific">Halioglobus maricola</name>
    <dbReference type="NCBI Taxonomy" id="2601894"/>
    <lineage>
        <taxon>Bacteria</taxon>
        <taxon>Pseudomonadati</taxon>
        <taxon>Pseudomonadota</taxon>
        <taxon>Gammaproteobacteria</taxon>
        <taxon>Cellvibrionales</taxon>
        <taxon>Halieaceae</taxon>
        <taxon>Halioglobus</taxon>
    </lineage>
</organism>
<protein>
    <submittedName>
        <fullName evidence="3">SDR family oxidoreductase</fullName>
    </submittedName>
</protein>
<dbReference type="Pfam" id="PF13561">
    <property type="entry name" value="adh_short_C2"/>
    <property type="match status" value="1"/>
</dbReference>
<dbReference type="PRINTS" id="PR00080">
    <property type="entry name" value="SDRFAMILY"/>
</dbReference>
<dbReference type="EMBL" id="CP036422">
    <property type="protein sequence ID" value="QFU76850.1"/>
    <property type="molecule type" value="Genomic_DNA"/>
</dbReference>
<evidence type="ECO:0000313" key="3">
    <source>
        <dbReference type="EMBL" id="QFU76850.1"/>
    </source>
</evidence>
<dbReference type="Gene3D" id="3.40.50.720">
    <property type="entry name" value="NAD(P)-binding Rossmann-like Domain"/>
    <property type="match status" value="1"/>
</dbReference>
<name>A0A5P9NLZ2_9GAMM</name>
<dbReference type="KEGG" id="halc:EY643_14995"/>
<dbReference type="InterPro" id="IPR020904">
    <property type="entry name" value="Sc_DH/Rdtase_CS"/>
</dbReference>
<reference evidence="3 4" key="1">
    <citation type="submission" date="2019-02" db="EMBL/GenBank/DDBJ databases">
        <authorList>
            <person name="Li S.-H."/>
        </authorList>
    </citation>
    <scope>NUCLEOTIDE SEQUENCE [LARGE SCALE GENOMIC DNA]</scope>
    <source>
        <strain evidence="3 4">IMCC14385</strain>
    </source>
</reference>
<dbReference type="GO" id="GO:0016491">
    <property type="term" value="F:oxidoreductase activity"/>
    <property type="evidence" value="ECO:0007669"/>
    <property type="project" value="UniProtKB-KW"/>
</dbReference>
<proteinExistence type="inferred from homology"/>
<sequence length="259" mass="26058">MENDNNEPLPIYNFGGKVALVTGGASGIGAAAARRYAQSNAKVVVADIDAAAAARYADALVAEGGSAVGFGCDVGDEGQVESLMAFAVETFGGLDYAFNNAGIIGFEGNPTGQFTTENWTKTLGVNLSGVFNCLKHELAYMAGHGGGTIVNNSSSAGLFAAHAGAAYGATKHGVIGLTKTAAKEYLGKNIRVNAICPGGVATPLLEGMAGMPIPATAPGGEMPPIASPEQIAEGVMWLSSPASAFVIGQALLIDGGMFL</sequence>
<evidence type="ECO:0000256" key="1">
    <source>
        <dbReference type="ARBA" id="ARBA00006484"/>
    </source>
</evidence>
<evidence type="ECO:0000256" key="2">
    <source>
        <dbReference type="ARBA" id="ARBA00023002"/>
    </source>
</evidence>